<reference evidence="2" key="1">
    <citation type="submission" date="2023-06" db="EMBL/GenBank/DDBJ databases">
        <title>Genomic of Agaribacillus aureum.</title>
        <authorList>
            <person name="Wang G."/>
        </authorList>
    </citation>
    <scope>NUCLEOTIDE SEQUENCE</scope>
    <source>
        <strain evidence="2">BMA12</strain>
    </source>
</reference>
<keyword evidence="3" id="KW-1185">Reference proteome</keyword>
<dbReference type="RefSeq" id="WP_346757426.1">
    <property type="nucleotide sequence ID" value="NZ_JAUJEB010000001.1"/>
</dbReference>
<organism evidence="2 3">
    <name type="scientific">Agaribacillus aureus</name>
    <dbReference type="NCBI Taxonomy" id="3051825"/>
    <lineage>
        <taxon>Bacteria</taxon>
        <taxon>Pseudomonadati</taxon>
        <taxon>Bacteroidota</taxon>
        <taxon>Cytophagia</taxon>
        <taxon>Cytophagales</taxon>
        <taxon>Splendidivirgaceae</taxon>
        <taxon>Agaribacillus</taxon>
    </lineage>
</organism>
<proteinExistence type="predicted"/>
<gene>
    <name evidence="2" type="ORF">QQ020_08560</name>
</gene>
<evidence type="ECO:0000313" key="3">
    <source>
        <dbReference type="Proteomes" id="UP001172083"/>
    </source>
</evidence>
<evidence type="ECO:0008006" key="4">
    <source>
        <dbReference type="Google" id="ProtNLM"/>
    </source>
</evidence>
<comment type="caution">
    <text evidence="2">The sequence shown here is derived from an EMBL/GenBank/DDBJ whole genome shotgun (WGS) entry which is preliminary data.</text>
</comment>
<protein>
    <recommendedName>
        <fullName evidence="4">Bacterial surface antigen (D15) domain-containing protein</fullName>
    </recommendedName>
</protein>
<dbReference type="Proteomes" id="UP001172083">
    <property type="component" value="Unassembled WGS sequence"/>
</dbReference>
<keyword evidence="1" id="KW-1133">Transmembrane helix</keyword>
<sequence length="346" mass="39250">MKVNIFYQKADYRSVLRVFVIFMIFVASVDITNGQFRKSGSNTFTYEEIYDTPYEIHKLFLMIQPLYGELFVANVNVGFGIEAQYYLKDKLDFRAHGRKTYTKKFDHSRDIAEKNSNVDNIPNVYNYFELGATYHVVDKEDDTETRMVLYSKRYKGRKWVAKVPDHAVIPSKVRKIYGVRLGGMAYDTSTDLDRALEKQSVTLVDESGVPINGDAVIFGNLSAKGIYVGGSSAWIKNFAVKPEKTYSDLTSDLIFTTYLDIIIAPSITVDDVRYNGSVYDTDVLKTNILGVRGGMEGKFNRDFSWAYGAEIGFRPGIKNRGFYALFKISFPVIGTSLNHSKEAFGK</sequence>
<name>A0ABT8L4C4_9BACT</name>
<evidence type="ECO:0000313" key="2">
    <source>
        <dbReference type="EMBL" id="MDN5212101.1"/>
    </source>
</evidence>
<dbReference type="EMBL" id="JAUJEB010000001">
    <property type="protein sequence ID" value="MDN5212101.1"/>
    <property type="molecule type" value="Genomic_DNA"/>
</dbReference>
<accession>A0ABT8L4C4</accession>
<keyword evidence="1" id="KW-0472">Membrane</keyword>
<evidence type="ECO:0000256" key="1">
    <source>
        <dbReference type="SAM" id="Phobius"/>
    </source>
</evidence>
<feature type="transmembrane region" description="Helical" evidence="1">
    <location>
        <begin position="12"/>
        <end position="29"/>
    </location>
</feature>
<keyword evidence="1" id="KW-0812">Transmembrane</keyword>